<dbReference type="PROSITE" id="PS50042">
    <property type="entry name" value="CNMP_BINDING_3"/>
    <property type="match status" value="1"/>
</dbReference>
<dbReference type="InterPro" id="IPR036390">
    <property type="entry name" value="WH_DNA-bd_sf"/>
</dbReference>
<feature type="domain" description="HTH crp-type" evidence="5">
    <location>
        <begin position="147"/>
        <end position="215"/>
    </location>
</feature>
<dbReference type="GO" id="GO:0005829">
    <property type="term" value="C:cytosol"/>
    <property type="evidence" value="ECO:0007669"/>
    <property type="project" value="TreeGrafter"/>
</dbReference>
<evidence type="ECO:0000313" key="6">
    <source>
        <dbReference type="EMBL" id="MTH33709.1"/>
    </source>
</evidence>
<keyword evidence="1" id="KW-0805">Transcription regulation</keyword>
<dbReference type="Proteomes" id="UP000442533">
    <property type="component" value="Unassembled WGS sequence"/>
</dbReference>
<dbReference type="SUPFAM" id="SSF51206">
    <property type="entry name" value="cAMP-binding domain-like"/>
    <property type="match status" value="1"/>
</dbReference>
<accession>A0A844GYJ5</accession>
<dbReference type="EMBL" id="WMIF01000003">
    <property type="protein sequence ID" value="MTH33709.1"/>
    <property type="molecule type" value="Genomic_DNA"/>
</dbReference>
<dbReference type="Gene3D" id="2.60.120.10">
    <property type="entry name" value="Jelly Rolls"/>
    <property type="match status" value="1"/>
</dbReference>
<gene>
    <name evidence="6" type="ORF">GL279_03770</name>
</gene>
<dbReference type="Gene3D" id="1.10.10.10">
    <property type="entry name" value="Winged helix-like DNA-binding domain superfamily/Winged helix DNA-binding domain"/>
    <property type="match status" value="1"/>
</dbReference>
<dbReference type="CDD" id="cd00038">
    <property type="entry name" value="CAP_ED"/>
    <property type="match status" value="1"/>
</dbReference>
<keyword evidence="3" id="KW-0804">Transcription</keyword>
<dbReference type="PANTHER" id="PTHR24567:SF26">
    <property type="entry name" value="REGULATORY PROTEIN YEIL"/>
    <property type="match status" value="1"/>
</dbReference>
<organism evidence="6 7">
    <name type="scientific">Paracoccus limosus</name>
    <dbReference type="NCBI Taxonomy" id="913252"/>
    <lineage>
        <taxon>Bacteria</taxon>
        <taxon>Pseudomonadati</taxon>
        <taxon>Pseudomonadota</taxon>
        <taxon>Alphaproteobacteria</taxon>
        <taxon>Rhodobacterales</taxon>
        <taxon>Paracoccaceae</taxon>
        <taxon>Paracoccus</taxon>
    </lineage>
</organism>
<evidence type="ECO:0000256" key="2">
    <source>
        <dbReference type="ARBA" id="ARBA00023125"/>
    </source>
</evidence>
<dbReference type="InterPro" id="IPR036388">
    <property type="entry name" value="WH-like_DNA-bd_sf"/>
</dbReference>
<keyword evidence="7" id="KW-1185">Reference proteome</keyword>
<dbReference type="GO" id="GO:0003700">
    <property type="term" value="F:DNA-binding transcription factor activity"/>
    <property type="evidence" value="ECO:0007669"/>
    <property type="project" value="TreeGrafter"/>
</dbReference>
<dbReference type="AlphaFoldDB" id="A0A844GYJ5"/>
<dbReference type="SUPFAM" id="SSF46785">
    <property type="entry name" value="Winged helix' DNA-binding domain"/>
    <property type="match status" value="1"/>
</dbReference>
<dbReference type="InterPro" id="IPR050397">
    <property type="entry name" value="Env_Response_Regulators"/>
</dbReference>
<dbReference type="CDD" id="cd00092">
    <property type="entry name" value="HTH_CRP"/>
    <property type="match status" value="1"/>
</dbReference>
<dbReference type="OrthoDB" id="190787at2"/>
<dbReference type="SMART" id="SM00419">
    <property type="entry name" value="HTH_CRP"/>
    <property type="match status" value="1"/>
</dbReference>
<dbReference type="InterPro" id="IPR014710">
    <property type="entry name" value="RmlC-like_jellyroll"/>
</dbReference>
<keyword evidence="2" id="KW-0238">DNA-binding</keyword>
<feature type="domain" description="Cyclic nucleotide-binding" evidence="4">
    <location>
        <begin position="14"/>
        <end position="133"/>
    </location>
</feature>
<dbReference type="InterPro" id="IPR012318">
    <property type="entry name" value="HTH_CRP"/>
</dbReference>
<dbReference type="PANTHER" id="PTHR24567">
    <property type="entry name" value="CRP FAMILY TRANSCRIPTIONAL REGULATORY PROTEIN"/>
    <property type="match status" value="1"/>
</dbReference>
<reference evidence="6 7" key="1">
    <citation type="submission" date="2019-11" db="EMBL/GenBank/DDBJ databases">
        <authorList>
            <person name="Dong K."/>
        </authorList>
    </citation>
    <scope>NUCLEOTIDE SEQUENCE [LARGE SCALE GENOMIC DNA]</scope>
    <source>
        <strain evidence="6 7">JCM 17370</strain>
    </source>
</reference>
<dbReference type="RefSeq" id="WP_155063269.1">
    <property type="nucleotide sequence ID" value="NZ_WMIF01000003.1"/>
</dbReference>
<dbReference type="NCBIfam" id="NF006901">
    <property type="entry name" value="PRK09392.1"/>
    <property type="match status" value="1"/>
</dbReference>
<name>A0A844GYJ5_9RHOB</name>
<proteinExistence type="predicted"/>
<dbReference type="PRINTS" id="PR00034">
    <property type="entry name" value="HTHCRP"/>
</dbReference>
<evidence type="ECO:0000259" key="4">
    <source>
        <dbReference type="PROSITE" id="PS50042"/>
    </source>
</evidence>
<sequence length="234" mass="25860">MRDEEKPAIRSLPLFREVSTQTFEGLMAVSYSQAFPPQLDLFTQGERADFLHILVEGSVALHADWNGREAVMAMVRPVSSFILAACIRDVRYLMSARTLERSRILMLPAVDLRAAIRREPELAAAVMSELASGYRGMVRQAKNLKLRTARERVAAWLLGHAHRQGGVNGFTLPVEKRDLASYLGMTPESLSRALSGLKTQGIALDGARVIITDRERLAAVAGYDPLIDEVGDDI</sequence>
<protein>
    <submittedName>
        <fullName evidence="6">Helix-turn-helix domain-containing protein</fullName>
    </submittedName>
</protein>
<evidence type="ECO:0000256" key="3">
    <source>
        <dbReference type="ARBA" id="ARBA00023163"/>
    </source>
</evidence>
<evidence type="ECO:0000256" key="1">
    <source>
        <dbReference type="ARBA" id="ARBA00023015"/>
    </source>
</evidence>
<comment type="caution">
    <text evidence="6">The sequence shown here is derived from an EMBL/GenBank/DDBJ whole genome shotgun (WGS) entry which is preliminary data.</text>
</comment>
<evidence type="ECO:0000313" key="7">
    <source>
        <dbReference type="Proteomes" id="UP000442533"/>
    </source>
</evidence>
<dbReference type="InterPro" id="IPR018490">
    <property type="entry name" value="cNMP-bd_dom_sf"/>
</dbReference>
<evidence type="ECO:0000259" key="5">
    <source>
        <dbReference type="PROSITE" id="PS51063"/>
    </source>
</evidence>
<dbReference type="InterPro" id="IPR000595">
    <property type="entry name" value="cNMP-bd_dom"/>
</dbReference>
<dbReference type="Pfam" id="PF13545">
    <property type="entry name" value="HTH_Crp_2"/>
    <property type="match status" value="1"/>
</dbReference>
<dbReference type="PROSITE" id="PS51063">
    <property type="entry name" value="HTH_CRP_2"/>
    <property type="match status" value="1"/>
</dbReference>
<dbReference type="SMART" id="SM00100">
    <property type="entry name" value="cNMP"/>
    <property type="match status" value="1"/>
</dbReference>
<dbReference type="Pfam" id="PF00027">
    <property type="entry name" value="cNMP_binding"/>
    <property type="match status" value="1"/>
</dbReference>
<dbReference type="GO" id="GO:0003677">
    <property type="term" value="F:DNA binding"/>
    <property type="evidence" value="ECO:0007669"/>
    <property type="project" value="UniProtKB-KW"/>
</dbReference>